<dbReference type="SUPFAM" id="SSF55874">
    <property type="entry name" value="ATPase domain of HSP90 chaperone/DNA topoisomerase II/histidine kinase"/>
    <property type="match status" value="1"/>
</dbReference>
<dbReference type="InterPro" id="IPR036890">
    <property type="entry name" value="HATPase_C_sf"/>
</dbReference>
<protein>
    <recommendedName>
        <fullName evidence="2">histidine kinase</fullName>
        <ecNumber evidence="2">2.7.13.3</ecNumber>
    </recommendedName>
</protein>
<keyword evidence="3" id="KW-0597">Phosphoprotein</keyword>
<keyword evidence="6" id="KW-0418">Kinase</keyword>
<dbReference type="PANTHER" id="PTHR43547">
    <property type="entry name" value="TWO-COMPONENT HISTIDINE KINASE"/>
    <property type="match status" value="1"/>
</dbReference>
<evidence type="ECO:0000259" key="5">
    <source>
        <dbReference type="PROSITE" id="PS50109"/>
    </source>
</evidence>
<dbReference type="Gene3D" id="3.30.565.10">
    <property type="entry name" value="Histidine kinase-like ATPase, C-terminal domain"/>
    <property type="match status" value="1"/>
</dbReference>
<evidence type="ECO:0000256" key="2">
    <source>
        <dbReference type="ARBA" id="ARBA00012438"/>
    </source>
</evidence>
<feature type="transmembrane region" description="Helical" evidence="4">
    <location>
        <begin position="140"/>
        <end position="163"/>
    </location>
</feature>
<keyword evidence="4" id="KW-0812">Transmembrane</keyword>
<dbReference type="Pfam" id="PF02518">
    <property type="entry name" value="HATPase_c"/>
    <property type="match status" value="1"/>
</dbReference>
<dbReference type="InterPro" id="IPR005467">
    <property type="entry name" value="His_kinase_dom"/>
</dbReference>
<accession>A0A1X9SML7</accession>
<dbReference type="Proteomes" id="UP000202031">
    <property type="component" value="Chromosome"/>
</dbReference>
<keyword evidence="6" id="KW-0808">Transferase</keyword>
<dbReference type="AlphaFoldDB" id="A0A1X9SML7"/>
<dbReference type="CDD" id="cd00082">
    <property type="entry name" value="HisKA"/>
    <property type="match status" value="1"/>
</dbReference>
<dbReference type="GeneID" id="46921211"/>
<sequence>MYSKKYILPIFLLYTLSSMIFLIGFATMYYKEAKFDIIKRDKIRLEAFAKELEYILRLNNNIDNIMKLKSFYPINFYNIKTGKYIYKSFDTPKFKGKFYEGLDALYMRENIHAKRRTIELFVELKSEDTIKDINQLFWRVWLIAGAVFVLVGLIAFVLVKLAYLPLLAQIKALNNFITDTTHEINTPLSVILMSSEMFDKNPPKYLENIKIAAKTLSGIYNDLALNLKNNPNVISKFNIQTLLESRIKLFELSANSKGLKFEIKTSSFELSSDIQKVGKILDNLISNAIKYSSKNSKIIINLDQNSFEIINFGATISKENIDKIYDKFSRFDTQNGGFGIGLSLVKRYCDELGLSIECESGDNQTKFRVILRDFKDR</sequence>
<dbReference type="Gene3D" id="1.10.287.130">
    <property type="match status" value="1"/>
</dbReference>
<dbReference type="SUPFAM" id="SSF47384">
    <property type="entry name" value="Homodimeric domain of signal transducing histidine kinase"/>
    <property type="match status" value="1"/>
</dbReference>
<evidence type="ECO:0000313" key="6">
    <source>
        <dbReference type="EMBL" id="ARQ97483.1"/>
    </source>
</evidence>
<keyword evidence="4" id="KW-1133">Transmembrane helix</keyword>
<gene>
    <name evidence="6" type="ORF">CLAN_0736</name>
</gene>
<dbReference type="InterPro" id="IPR036097">
    <property type="entry name" value="HisK_dim/P_sf"/>
</dbReference>
<comment type="catalytic activity">
    <reaction evidence="1">
        <text>ATP + protein L-histidine = ADP + protein N-phospho-L-histidine.</text>
        <dbReference type="EC" id="2.7.13.3"/>
    </reaction>
</comment>
<feature type="domain" description="Histidine kinase" evidence="5">
    <location>
        <begin position="179"/>
        <end position="375"/>
    </location>
</feature>
<dbReference type="EMBL" id="CP015578">
    <property type="protein sequence ID" value="ARQ97483.1"/>
    <property type="molecule type" value="Genomic_DNA"/>
</dbReference>
<feature type="transmembrane region" description="Helical" evidence="4">
    <location>
        <begin position="6"/>
        <end position="30"/>
    </location>
</feature>
<dbReference type="SMART" id="SM00388">
    <property type="entry name" value="HisKA"/>
    <property type="match status" value="1"/>
</dbReference>
<keyword evidence="4" id="KW-0472">Membrane</keyword>
<dbReference type="EC" id="2.7.13.3" evidence="2"/>
<dbReference type="InterPro" id="IPR003661">
    <property type="entry name" value="HisK_dim/P_dom"/>
</dbReference>
<evidence type="ECO:0000256" key="4">
    <source>
        <dbReference type="SAM" id="Phobius"/>
    </source>
</evidence>
<dbReference type="GO" id="GO:0000155">
    <property type="term" value="F:phosphorelay sensor kinase activity"/>
    <property type="evidence" value="ECO:0007669"/>
    <property type="project" value="InterPro"/>
</dbReference>
<dbReference type="InterPro" id="IPR003594">
    <property type="entry name" value="HATPase_dom"/>
</dbReference>
<dbReference type="SMART" id="SM00387">
    <property type="entry name" value="HATPase_c"/>
    <property type="match status" value="1"/>
</dbReference>
<name>A0A1X9SML7_9BACT</name>
<dbReference type="PROSITE" id="PS50109">
    <property type="entry name" value="HIS_KIN"/>
    <property type="match status" value="1"/>
</dbReference>
<proteinExistence type="predicted"/>
<dbReference type="PANTHER" id="PTHR43547:SF2">
    <property type="entry name" value="HYBRID SIGNAL TRANSDUCTION HISTIDINE KINASE C"/>
    <property type="match status" value="1"/>
</dbReference>
<dbReference type="CDD" id="cd00075">
    <property type="entry name" value="HATPase"/>
    <property type="match status" value="1"/>
</dbReference>
<organism evidence="6 7">
    <name type="scientific">Campylobacter lanienae NCTC 13004</name>
    <dbReference type="NCBI Taxonomy" id="1031753"/>
    <lineage>
        <taxon>Bacteria</taxon>
        <taxon>Pseudomonadati</taxon>
        <taxon>Campylobacterota</taxon>
        <taxon>Epsilonproteobacteria</taxon>
        <taxon>Campylobacterales</taxon>
        <taxon>Campylobacteraceae</taxon>
        <taxon>Campylobacter</taxon>
    </lineage>
</organism>
<dbReference type="Pfam" id="PF00512">
    <property type="entry name" value="HisKA"/>
    <property type="match status" value="1"/>
</dbReference>
<reference evidence="7" key="2">
    <citation type="journal article" date="2017" name="Genome Biol. Evol.">
        <title>Comparative genomic analysis identifies a Campylobacter clade deficient in selenium metabolism.</title>
        <authorList>
            <person name="Miller W.G."/>
            <person name="Yee E."/>
            <person name="Lopes B.S."/>
            <person name="Chapman M.H."/>
            <person name="Huynh S."/>
            <person name="Bono J.L."/>
            <person name="Parker C.T."/>
            <person name="Strachan N.J.C."/>
            <person name="Forbes K.J."/>
        </authorList>
    </citation>
    <scope>NUCLEOTIDE SEQUENCE [LARGE SCALE GENOMIC DNA]</scope>
    <source>
        <strain evidence="7">NCTC 13004</strain>
    </source>
</reference>
<dbReference type="KEGG" id="clx:CLAN_0736"/>
<dbReference type="RefSeq" id="WP_100590614.1">
    <property type="nucleotide sequence ID" value="NZ_CP015578.1"/>
</dbReference>
<reference evidence="7" key="1">
    <citation type="journal article" date="2017" name="Genome Biol. Evol.">
        <title>Comparative Genomic Analysis Identifies a Campylobacter Clade Deficient in Selenium Metabolism.</title>
        <authorList>
            <person name="Miller W.G."/>
            <person name="Yee E."/>
            <person name="Lopes B.S."/>
            <person name="Chapman M.H."/>
            <person name="Huynh S."/>
            <person name="Bono J.L."/>
            <person name="Parker C.T."/>
            <person name="Strachan N.J.C."/>
            <person name="Forbes K.J."/>
        </authorList>
    </citation>
    <scope>NUCLEOTIDE SEQUENCE [LARGE SCALE GENOMIC DNA]</scope>
    <source>
        <strain evidence="7">NCTC 13004</strain>
    </source>
</reference>
<evidence type="ECO:0000313" key="7">
    <source>
        <dbReference type="Proteomes" id="UP000202031"/>
    </source>
</evidence>
<evidence type="ECO:0000256" key="3">
    <source>
        <dbReference type="ARBA" id="ARBA00022553"/>
    </source>
</evidence>
<evidence type="ECO:0000256" key="1">
    <source>
        <dbReference type="ARBA" id="ARBA00000085"/>
    </source>
</evidence>